<dbReference type="OMA" id="FTCFLDF"/>
<evidence type="ECO:0008006" key="6">
    <source>
        <dbReference type="Google" id="ProtNLM"/>
    </source>
</evidence>
<dbReference type="GeneID" id="6495834"/>
<protein>
    <recommendedName>
        <fullName evidence="6">Serendipity locus protein alpha</fullName>
    </recommendedName>
</protein>
<dbReference type="OrthoDB" id="6342160at2759"/>
<dbReference type="AlphaFoldDB" id="B3ME95"/>
<dbReference type="HOGENOM" id="CLU_030377_0_0_1"/>
<keyword evidence="5" id="KW-1185">Reference proteome</keyword>
<dbReference type="GO" id="GO:0098609">
    <property type="term" value="P:cell-cell adhesion"/>
    <property type="evidence" value="ECO:0007669"/>
    <property type="project" value="TreeGrafter"/>
</dbReference>
<dbReference type="PANTHER" id="PTHR18914">
    <property type="entry name" value="ALPHA CATENIN"/>
    <property type="match status" value="1"/>
</dbReference>
<dbReference type="Gene3D" id="1.20.120.810">
    <property type="entry name" value="Vinculin, Vh2 four-helix bundle"/>
    <property type="match status" value="1"/>
</dbReference>
<dbReference type="eggNOG" id="ENOG502SBC0">
    <property type="taxonomic scope" value="Eukaryota"/>
</dbReference>
<dbReference type="STRING" id="7217.B3ME95"/>
<accession>B3ME95</accession>
<dbReference type="KEGG" id="dan:6495834"/>
<reference evidence="4 5" key="1">
    <citation type="journal article" date="2007" name="Nature">
        <title>Evolution of genes and genomes on the Drosophila phylogeny.</title>
        <authorList>
            <consortium name="Drosophila 12 Genomes Consortium"/>
            <person name="Clark A.G."/>
            <person name="Eisen M.B."/>
            <person name="Smith D.R."/>
            <person name="Bergman C.M."/>
            <person name="Oliver B."/>
            <person name="Markow T.A."/>
            <person name="Kaufman T.C."/>
            <person name="Kellis M."/>
            <person name="Gelbart W."/>
            <person name="Iyer V.N."/>
            <person name="Pollard D.A."/>
            <person name="Sackton T.B."/>
            <person name="Larracuente A.M."/>
            <person name="Singh N.D."/>
            <person name="Abad J.P."/>
            <person name="Abt D.N."/>
            <person name="Adryan B."/>
            <person name="Aguade M."/>
            <person name="Akashi H."/>
            <person name="Anderson W.W."/>
            <person name="Aquadro C.F."/>
            <person name="Ardell D.H."/>
            <person name="Arguello R."/>
            <person name="Artieri C.G."/>
            <person name="Barbash D.A."/>
            <person name="Barker D."/>
            <person name="Barsanti P."/>
            <person name="Batterham P."/>
            <person name="Batzoglou S."/>
            <person name="Begun D."/>
            <person name="Bhutkar A."/>
            <person name="Blanco E."/>
            <person name="Bosak S.A."/>
            <person name="Bradley R.K."/>
            <person name="Brand A.D."/>
            <person name="Brent M.R."/>
            <person name="Brooks A.N."/>
            <person name="Brown R.H."/>
            <person name="Butlin R.K."/>
            <person name="Caggese C."/>
            <person name="Calvi B.R."/>
            <person name="Bernardo de Carvalho A."/>
            <person name="Caspi A."/>
            <person name="Castrezana S."/>
            <person name="Celniker S.E."/>
            <person name="Chang J.L."/>
            <person name="Chapple C."/>
            <person name="Chatterji S."/>
            <person name="Chinwalla A."/>
            <person name="Civetta A."/>
            <person name="Clifton S.W."/>
            <person name="Comeron J.M."/>
            <person name="Costello J.C."/>
            <person name="Coyne J.A."/>
            <person name="Daub J."/>
            <person name="David R.G."/>
            <person name="Delcher A.L."/>
            <person name="Delehaunty K."/>
            <person name="Do C.B."/>
            <person name="Ebling H."/>
            <person name="Edwards K."/>
            <person name="Eickbush T."/>
            <person name="Evans J.D."/>
            <person name="Filipski A."/>
            <person name="Findeiss S."/>
            <person name="Freyhult E."/>
            <person name="Fulton L."/>
            <person name="Fulton R."/>
            <person name="Garcia A.C."/>
            <person name="Gardiner A."/>
            <person name="Garfield D.A."/>
            <person name="Garvin B.E."/>
            <person name="Gibson G."/>
            <person name="Gilbert D."/>
            <person name="Gnerre S."/>
            <person name="Godfrey J."/>
            <person name="Good R."/>
            <person name="Gotea V."/>
            <person name="Gravely B."/>
            <person name="Greenberg A.J."/>
            <person name="Griffiths-Jones S."/>
            <person name="Gross S."/>
            <person name="Guigo R."/>
            <person name="Gustafson E.A."/>
            <person name="Haerty W."/>
            <person name="Hahn M.W."/>
            <person name="Halligan D.L."/>
            <person name="Halpern A.L."/>
            <person name="Halter G.M."/>
            <person name="Han M.V."/>
            <person name="Heger A."/>
            <person name="Hillier L."/>
            <person name="Hinrichs A.S."/>
            <person name="Holmes I."/>
            <person name="Hoskins R.A."/>
            <person name="Hubisz M.J."/>
            <person name="Hultmark D."/>
            <person name="Huntley M.A."/>
            <person name="Jaffe D.B."/>
            <person name="Jagadeeshan S."/>
            <person name="Jeck W.R."/>
            <person name="Johnson J."/>
            <person name="Jones C.D."/>
            <person name="Jordan W.C."/>
            <person name="Karpen G.H."/>
            <person name="Kataoka E."/>
            <person name="Keightley P.D."/>
            <person name="Kheradpour P."/>
            <person name="Kirkness E.F."/>
            <person name="Koerich L.B."/>
            <person name="Kristiansen K."/>
            <person name="Kudrna D."/>
            <person name="Kulathinal R.J."/>
            <person name="Kumar S."/>
            <person name="Kwok R."/>
            <person name="Lander E."/>
            <person name="Langley C.H."/>
            <person name="Lapoint R."/>
            <person name="Lazzaro B.P."/>
            <person name="Lee S.J."/>
            <person name="Levesque L."/>
            <person name="Li R."/>
            <person name="Lin C.F."/>
            <person name="Lin M.F."/>
            <person name="Lindblad-Toh K."/>
            <person name="Llopart A."/>
            <person name="Long M."/>
            <person name="Low L."/>
            <person name="Lozovsky E."/>
            <person name="Lu J."/>
            <person name="Luo M."/>
            <person name="Machado C.A."/>
            <person name="Makalowski W."/>
            <person name="Marzo M."/>
            <person name="Matsuda M."/>
            <person name="Matzkin L."/>
            <person name="McAllister B."/>
            <person name="McBride C.S."/>
            <person name="McKernan B."/>
            <person name="McKernan K."/>
            <person name="Mendez-Lago M."/>
            <person name="Minx P."/>
            <person name="Mollenhauer M.U."/>
            <person name="Montooth K."/>
            <person name="Mount S.M."/>
            <person name="Mu X."/>
            <person name="Myers E."/>
            <person name="Negre B."/>
            <person name="Newfeld S."/>
            <person name="Nielsen R."/>
            <person name="Noor M.A."/>
            <person name="O'Grady P."/>
            <person name="Pachter L."/>
            <person name="Papaceit M."/>
            <person name="Parisi M.J."/>
            <person name="Parisi M."/>
            <person name="Parts L."/>
            <person name="Pedersen J.S."/>
            <person name="Pesole G."/>
            <person name="Phillippy A.M."/>
            <person name="Ponting C.P."/>
            <person name="Pop M."/>
            <person name="Porcelli D."/>
            <person name="Powell J.R."/>
            <person name="Prohaska S."/>
            <person name="Pruitt K."/>
            <person name="Puig M."/>
            <person name="Quesneville H."/>
            <person name="Ram K.R."/>
            <person name="Rand D."/>
            <person name="Rasmussen M.D."/>
            <person name="Reed L.K."/>
            <person name="Reenan R."/>
            <person name="Reily A."/>
            <person name="Remington K.A."/>
            <person name="Rieger T.T."/>
            <person name="Ritchie M.G."/>
            <person name="Robin C."/>
            <person name="Rogers Y.H."/>
            <person name="Rohde C."/>
            <person name="Rozas J."/>
            <person name="Rubenfield M.J."/>
            <person name="Ruiz A."/>
            <person name="Russo S."/>
            <person name="Salzberg S.L."/>
            <person name="Sanchez-Gracia A."/>
            <person name="Saranga D.J."/>
            <person name="Sato H."/>
            <person name="Schaeffer S.W."/>
            <person name="Schatz M.C."/>
            <person name="Schlenke T."/>
            <person name="Schwartz R."/>
            <person name="Segarra C."/>
            <person name="Singh R.S."/>
            <person name="Sirot L."/>
            <person name="Sirota M."/>
            <person name="Sisneros N.B."/>
            <person name="Smith C.D."/>
            <person name="Smith T.F."/>
            <person name="Spieth J."/>
            <person name="Stage D.E."/>
            <person name="Stark A."/>
            <person name="Stephan W."/>
            <person name="Strausberg R.L."/>
            <person name="Strempel S."/>
            <person name="Sturgill D."/>
            <person name="Sutton G."/>
            <person name="Sutton G.G."/>
            <person name="Tao W."/>
            <person name="Teichmann S."/>
            <person name="Tobari Y.N."/>
            <person name="Tomimura Y."/>
            <person name="Tsolas J.M."/>
            <person name="Valente V.L."/>
            <person name="Venter E."/>
            <person name="Venter J.C."/>
            <person name="Vicario S."/>
            <person name="Vieira F.G."/>
            <person name="Vilella A.J."/>
            <person name="Villasante A."/>
            <person name="Walenz B."/>
            <person name="Wang J."/>
            <person name="Wasserman M."/>
            <person name="Watts T."/>
            <person name="Wilson D."/>
            <person name="Wilson R.K."/>
            <person name="Wing R.A."/>
            <person name="Wolfner M.F."/>
            <person name="Wong A."/>
            <person name="Wong G.K."/>
            <person name="Wu C.I."/>
            <person name="Wu G."/>
            <person name="Yamamoto D."/>
            <person name="Yang H.P."/>
            <person name="Yang S.P."/>
            <person name="Yorke J.A."/>
            <person name="Yoshida K."/>
            <person name="Zdobnov E."/>
            <person name="Zhang P."/>
            <person name="Zhang Y."/>
            <person name="Zimin A.V."/>
            <person name="Baldwin J."/>
            <person name="Abdouelleil A."/>
            <person name="Abdulkadir J."/>
            <person name="Abebe A."/>
            <person name="Abera B."/>
            <person name="Abreu J."/>
            <person name="Acer S.C."/>
            <person name="Aftuck L."/>
            <person name="Alexander A."/>
            <person name="An P."/>
            <person name="Anderson E."/>
            <person name="Anderson S."/>
            <person name="Arachi H."/>
            <person name="Azer M."/>
            <person name="Bachantsang P."/>
            <person name="Barry A."/>
            <person name="Bayul T."/>
            <person name="Berlin A."/>
            <person name="Bessette D."/>
            <person name="Bloom T."/>
            <person name="Blye J."/>
            <person name="Boguslavskiy L."/>
            <person name="Bonnet C."/>
            <person name="Boukhgalter B."/>
            <person name="Bourzgui I."/>
            <person name="Brown A."/>
            <person name="Cahill P."/>
            <person name="Channer S."/>
            <person name="Cheshatsang Y."/>
            <person name="Chuda L."/>
            <person name="Citroen M."/>
            <person name="Collymore A."/>
            <person name="Cooke P."/>
            <person name="Costello M."/>
            <person name="D'Aco K."/>
            <person name="Daza R."/>
            <person name="De Haan G."/>
            <person name="DeGray S."/>
            <person name="DeMaso C."/>
            <person name="Dhargay N."/>
            <person name="Dooley K."/>
            <person name="Dooley E."/>
            <person name="Doricent M."/>
            <person name="Dorje P."/>
            <person name="Dorjee K."/>
            <person name="Dupes A."/>
            <person name="Elong R."/>
            <person name="Falk J."/>
            <person name="Farina A."/>
            <person name="Faro S."/>
            <person name="Ferguson D."/>
            <person name="Fisher S."/>
            <person name="Foley C.D."/>
            <person name="Franke A."/>
            <person name="Friedrich D."/>
            <person name="Gadbois L."/>
            <person name="Gearin G."/>
            <person name="Gearin C.R."/>
            <person name="Giannoukos G."/>
            <person name="Goode T."/>
            <person name="Graham J."/>
            <person name="Grandbois E."/>
            <person name="Grewal S."/>
            <person name="Gyaltsen K."/>
            <person name="Hafez N."/>
            <person name="Hagos B."/>
            <person name="Hall J."/>
            <person name="Henson C."/>
            <person name="Hollinger A."/>
            <person name="Honan T."/>
            <person name="Huard M.D."/>
            <person name="Hughes L."/>
            <person name="Hurhula B."/>
            <person name="Husby M.E."/>
            <person name="Kamat A."/>
            <person name="Kanga B."/>
            <person name="Kashin S."/>
            <person name="Khazanovich D."/>
            <person name="Kisner P."/>
            <person name="Lance K."/>
            <person name="Lara M."/>
            <person name="Lee W."/>
            <person name="Lennon N."/>
            <person name="Letendre F."/>
            <person name="LeVine R."/>
            <person name="Lipovsky A."/>
            <person name="Liu X."/>
            <person name="Liu J."/>
            <person name="Liu S."/>
            <person name="Lokyitsang T."/>
            <person name="Lokyitsang Y."/>
            <person name="Lubonja R."/>
            <person name="Lui A."/>
            <person name="MacDonald P."/>
            <person name="Magnisalis V."/>
            <person name="Maru K."/>
            <person name="Matthews C."/>
            <person name="McCusker W."/>
            <person name="McDonough S."/>
            <person name="Mehta T."/>
            <person name="Meldrim J."/>
            <person name="Meneus L."/>
            <person name="Mihai O."/>
            <person name="Mihalev A."/>
            <person name="Mihova T."/>
            <person name="Mittelman R."/>
            <person name="Mlenga V."/>
            <person name="Montmayeur A."/>
            <person name="Mulrain L."/>
            <person name="Navidi A."/>
            <person name="Naylor J."/>
            <person name="Negash T."/>
            <person name="Nguyen T."/>
            <person name="Nguyen N."/>
            <person name="Nicol R."/>
            <person name="Norbu C."/>
            <person name="Norbu N."/>
            <person name="Novod N."/>
            <person name="O'Neill B."/>
            <person name="Osman S."/>
            <person name="Markiewicz E."/>
            <person name="Oyono O.L."/>
            <person name="Patti C."/>
            <person name="Phunkhang P."/>
            <person name="Pierre F."/>
            <person name="Priest M."/>
            <person name="Raghuraman S."/>
            <person name="Rege F."/>
            <person name="Reyes R."/>
            <person name="Rise C."/>
            <person name="Rogov P."/>
            <person name="Ross K."/>
            <person name="Ryan E."/>
            <person name="Settipalli S."/>
            <person name="Shea T."/>
            <person name="Sherpa N."/>
            <person name="Shi L."/>
            <person name="Shih D."/>
            <person name="Sparrow T."/>
            <person name="Spaulding J."/>
            <person name="Stalker J."/>
            <person name="Stange-Thomann N."/>
            <person name="Stavropoulos S."/>
            <person name="Stone C."/>
            <person name="Strader C."/>
            <person name="Tesfaye S."/>
            <person name="Thomson T."/>
            <person name="Thoulutsang Y."/>
            <person name="Thoulutsang D."/>
            <person name="Topham K."/>
            <person name="Topping I."/>
            <person name="Tsamla T."/>
            <person name="Vassiliev H."/>
            <person name="Vo A."/>
            <person name="Wangchuk T."/>
            <person name="Wangdi T."/>
            <person name="Weiand M."/>
            <person name="Wilkinson J."/>
            <person name="Wilson A."/>
            <person name="Yadav S."/>
            <person name="Young G."/>
            <person name="Yu Q."/>
            <person name="Zembek L."/>
            <person name="Zhong D."/>
            <person name="Zimmer A."/>
            <person name="Zwirko Z."/>
            <person name="Jaffe D.B."/>
            <person name="Alvarez P."/>
            <person name="Brockman W."/>
            <person name="Butler J."/>
            <person name="Chin C."/>
            <person name="Gnerre S."/>
            <person name="Grabherr M."/>
            <person name="Kleber M."/>
            <person name="Mauceli E."/>
            <person name="MacCallum I."/>
        </authorList>
    </citation>
    <scope>NUCLEOTIDE SEQUENCE [LARGE SCALE GENOMIC DNA]</scope>
    <source>
        <strain evidence="5">Tucson 14024-0371.13</strain>
    </source>
</reference>
<proteinExistence type="predicted"/>
<dbReference type="EMBL" id="CH902619">
    <property type="protein sequence ID" value="EDV36501.1"/>
    <property type="molecule type" value="Genomic_DNA"/>
</dbReference>
<dbReference type="PANTHER" id="PTHR18914:SF33">
    <property type="entry name" value="RE47911P-RELATED"/>
    <property type="match status" value="1"/>
</dbReference>
<evidence type="ECO:0000256" key="3">
    <source>
        <dbReference type="SAM" id="MobiDB-lite"/>
    </source>
</evidence>
<evidence type="ECO:0000313" key="5">
    <source>
        <dbReference type="Proteomes" id="UP000007801"/>
    </source>
</evidence>
<dbReference type="GO" id="GO:0005737">
    <property type="term" value="C:cytoplasm"/>
    <property type="evidence" value="ECO:0007669"/>
    <property type="project" value="UniProtKB-SubCell"/>
</dbReference>
<evidence type="ECO:0000256" key="2">
    <source>
        <dbReference type="ARBA" id="ARBA00022490"/>
    </source>
</evidence>
<dbReference type="GO" id="GO:0016477">
    <property type="term" value="P:cell migration"/>
    <property type="evidence" value="ECO:0007669"/>
    <property type="project" value="TreeGrafter"/>
</dbReference>
<dbReference type="Pfam" id="PF05482">
    <property type="entry name" value="Serendipity_A"/>
    <property type="match status" value="1"/>
</dbReference>
<feature type="region of interest" description="Disordered" evidence="3">
    <location>
        <begin position="469"/>
        <end position="499"/>
    </location>
</feature>
<feature type="compositionally biased region" description="Basic and acidic residues" evidence="3">
    <location>
        <begin position="484"/>
        <end position="499"/>
    </location>
</feature>
<dbReference type="InterPro" id="IPR008837">
    <property type="entry name" value="Serendipity_A"/>
</dbReference>
<dbReference type="Proteomes" id="UP000007801">
    <property type="component" value="Unassembled WGS sequence"/>
</dbReference>
<sequence>MDVLRKKLESCLDILDRRTKGNNIKDSSWLNDFCAALLEFSTLVHSSLSSHKQSETADMVCLCLSQIMICIRQVEAMAKLGCSTSISASHQYFLDRIRWCLERLLELYTNGGAASIAPERSFLKLVDSSLDALAWFSSHDENSSLSSSLLESPEEIVSVSKQLRSNIDTVLGQALGFANVSLPQDKRALSALCQKVIRECNAFQKECHHPKDSSESYYSNLKLKAMTLEQALCQLEDFINDALLRLVFNCFVDFDKFSVEKIRNVLRNSLEDEAMADEFIADFDVNIDRATQIGIFAIAFAPNLKLKTMIRSCLASFESLDTALIPSLQANGTDLHSDILEQHFNEEVSKFKSALQEIIDSRALLGCYIEILTTEIASVEKSYNKEKLQDLSQMSLVLLEHFQLDVNRKVLTDTKDQKGEEYFQQLIRILRECKAILICASQVEPQRIIKRFKILRTVLRKLQNCIGSGKQREDDFPHPLGVHIADDPKDNGSKEDLKHLSGLTSEQTSILYVTERRGRMNKNNDINLEPNNDIKQQKLKPNGNLCKRESLRTVMFKRQNVAESRKLYNSISSQSADLEITDILDQLTGMSNGYFEC</sequence>
<comment type="subcellular location">
    <subcellularLocation>
        <location evidence="1">Cytoplasm</location>
    </subcellularLocation>
</comment>
<dbReference type="GO" id="GO:0008013">
    <property type="term" value="F:beta-catenin binding"/>
    <property type="evidence" value="ECO:0007669"/>
    <property type="project" value="TreeGrafter"/>
</dbReference>
<evidence type="ECO:0000313" key="4">
    <source>
        <dbReference type="EMBL" id="EDV36501.1"/>
    </source>
</evidence>
<evidence type="ECO:0000256" key="1">
    <source>
        <dbReference type="ARBA" id="ARBA00004496"/>
    </source>
</evidence>
<organism evidence="4 5">
    <name type="scientific">Drosophila ananassae</name>
    <name type="common">Fruit fly</name>
    <dbReference type="NCBI Taxonomy" id="7217"/>
    <lineage>
        <taxon>Eukaryota</taxon>
        <taxon>Metazoa</taxon>
        <taxon>Ecdysozoa</taxon>
        <taxon>Arthropoda</taxon>
        <taxon>Hexapoda</taxon>
        <taxon>Insecta</taxon>
        <taxon>Pterygota</taxon>
        <taxon>Neoptera</taxon>
        <taxon>Endopterygota</taxon>
        <taxon>Diptera</taxon>
        <taxon>Brachycera</taxon>
        <taxon>Muscomorpha</taxon>
        <taxon>Ephydroidea</taxon>
        <taxon>Drosophilidae</taxon>
        <taxon>Drosophila</taxon>
        <taxon>Sophophora</taxon>
    </lineage>
</organism>
<dbReference type="GO" id="GO:0005912">
    <property type="term" value="C:adherens junction"/>
    <property type="evidence" value="ECO:0007669"/>
    <property type="project" value="TreeGrafter"/>
</dbReference>
<dbReference type="GO" id="GO:0007349">
    <property type="term" value="P:cellularization"/>
    <property type="evidence" value="ECO:0007669"/>
    <property type="project" value="EnsemblMetazoa"/>
</dbReference>
<dbReference type="GO" id="GO:0051015">
    <property type="term" value="F:actin filament binding"/>
    <property type="evidence" value="ECO:0007669"/>
    <property type="project" value="TreeGrafter"/>
</dbReference>
<dbReference type="PhylomeDB" id="B3ME95"/>
<dbReference type="GO" id="GO:0032154">
    <property type="term" value="C:cleavage furrow"/>
    <property type="evidence" value="ECO:0007669"/>
    <property type="project" value="EnsemblMetazoa"/>
</dbReference>
<dbReference type="FunCoup" id="B3ME95">
    <property type="interactions" value="8"/>
</dbReference>
<gene>
    <name evidence="4" type="primary">Dana\GF12990</name>
    <name evidence="4" type="synonym">dana_GLEANR_13007</name>
    <name evidence="4" type="ORF">GF12990</name>
</gene>
<dbReference type="SMR" id="B3ME95"/>
<dbReference type="GO" id="GO:0016342">
    <property type="term" value="C:catenin complex"/>
    <property type="evidence" value="ECO:0007669"/>
    <property type="project" value="TreeGrafter"/>
</dbReference>
<name>B3ME95_DROAN</name>
<keyword evidence="2" id="KW-0963">Cytoplasm</keyword>
<dbReference type="InParanoid" id="B3ME95"/>